<feature type="transmembrane region" description="Helical" evidence="1">
    <location>
        <begin position="21"/>
        <end position="45"/>
    </location>
</feature>
<evidence type="ECO:0000256" key="1">
    <source>
        <dbReference type="SAM" id="Phobius"/>
    </source>
</evidence>
<name>A0A1W1Y3V5_9BURK</name>
<dbReference type="Proteomes" id="UP000192708">
    <property type="component" value="Unassembled WGS sequence"/>
</dbReference>
<dbReference type="RefSeq" id="WP_084282084.1">
    <property type="nucleotide sequence ID" value="NZ_FWXJ01000001.1"/>
</dbReference>
<evidence type="ECO:0000313" key="3">
    <source>
        <dbReference type="Proteomes" id="UP000192708"/>
    </source>
</evidence>
<keyword evidence="3" id="KW-1185">Reference proteome</keyword>
<proteinExistence type="predicted"/>
<dbReference type="InterPro" id="IPR007047">
    <property type="entry name" value="Flp_Fap"/>
</dbReference>
<organism evidence="2 3">
    <name type="scientific">Polynucleobacter kasalickyi</name>
    <dbReference type="NCBI Taxonomy" id="1938817"/>
    <lineage>
        <taxon>Bacteria</taxon>
        <taxon>Pseudomonadati</taxon>
        <taxon>Pseudomonadota</taxon>
        <taxon>Betaproteobacteria</taxon>
        <taxon>Burkholderiales</taxon>
        <taxon>Burkholderiaceae</taxon>
        <taxon>Polynucleobacter</taxon>
    </lineage>
</organism>
<dbReference type="AlphaFoldDB" id="A0A1W1Y3V5"/>
<sequence length="60" mass="6357">MKNIIQLIKFRTQTLIHEEKAVTAVEYGLIAAATAVAIIVALGSIKTSLASIFQSIATAL</sequence>
<dbReference type="EMBL" id="FWXJ01000001">
    <property type="protein sequence ID" value="SMC30843.1"/>
    <property type="molecule type" value="Genomic_DNA"/>
</dbReference>
<reference evidence="2 3" key="1">
    <citation type="submission" date="2017-04" db="EMBL/GenBank/DDBJ databases">
        <authorList>
            <person name="Afonso C.L."/>
            <person name="Miller P.J."/>
            <person name="Scott M.A."/>
            <person name="Spackman E."/>
            <person name="Goraichik I."/>
            <person name="Dimitrov K.M."/>
            <person name="Suarez D.L."/>
            <person name="Swayne D.E."/>
        </authorList>
    </citation>
    <scope>NUCLEOTIDE SEQUENCE [LARGE SCALE GENOMIC DNA]</scope>
    <source>
        <strain evidence="2 3">VK13</strain>
    </source>
</reference>
<keyword evidence="1" id="KW-0812">Transmembrane</keyword>
<gene>
    <name evidence="2" type="ORF">SAMN06296008_101297</name>
</gene>
<dbReference type="Pfam" id="PF04964">
    <property type="entry name" value="Flp_Fap"/>
    <property type="match status" value="1"/>
</dbReference>
<keyword evidence="1" id="KW-1133">Transmembrane helix</keyword>
<keyword evidence="1" id="KW-0472">Membrane</keyword>
<dbReference type="STRING" id="1938817.SAMN06296008_101297"/>
<evidence type="ECO:0000313" key="2">
    <source>
        <dbReference type="EMBL" id="SMC30843.1"/>
    </source>
</evidence>
<protein>
    <submittedName>
        <fullName evidence="2">Pilus assembly protein Flp/PilA</fullName>
    </submittedName>
</protein>
<accession>A0A1W1Y3V5</accession>